<dbReference type="InterPro" id="IPR036754">
    <property type="entry name" value="YbaK/aa-tRNA-synt-asso_dom_sf"/>
</dbReference>
<evidence type="ECO:0000313" key="2">
    <source>
        <dbReference type="EMBL" id="MDI6450252.1"/>
    </source>
</evidence>
<dbReference type="Gene3D" id="3.90.960.10">
    <property type="entry name" value="YbaK/aminoacyl-tRNA synthetase-associated domain"/>
    <property type="match status" value="1"/>
</dbReference>
<proteinExistence type="predicted"/>
<dbReference type="RefSeq" id="WP_349245662.1">
    <property type="nucleotide sequence ID" value="NZ_JASCXX010000018.1"/>
</dbReference>
<dbReference type="SUPFAM" id="SSF55826">
    <property type="entry name" value="YbaK/ProRS associated domain"/>
    <property type="match status" value="1"/>
</dbReference>
<organism evidence="2 3">
    <name type="scientific">Anaerobaca lacustris</name>
    <dbReference type="NCBI Taxonomy" id="3044600"/>
    <lineage>
        <taxon>Bacteria</taxon>
        <taxon>Pseudomonadati</taxon>
        <taxon>Planctomycetota</taxon>
        <taxon>Phycisphaerae</taxon>
        <taxon>Sedimentisphaerales</taxon>
        <taxon>Anaerobacaceae</taxon>
        <taxon>Anaerobaca</taxon>
    </lineage>
</organism>
<evidence type="ECO:0000313" key="3">
    <source>
        <dbReference type="Proteomes" id="UP001431776"/>
    </source>
</evidence>
<gene>
    <name evidence="2" type="ORF">QJ522_14425</name>
</gene>
<reference evidence="2" key="1">
    <citation type="submission" date="2023-05" db="EMBL/GenBank/DDBJ databases">
        <title>Anaerotaeda fermentans gen. nov., sp. nov., a novel anaerobic planctomycete of the new family within the order Sedimentisphaerales isolated from Taman Peninsula, Russia.</title>
        <authorList>
            <person name="Khomyakova M.A."/>
            <person name="Merkel A.Y."/>
            <person name="Slobodkin A.I."/>
        </authorList>
    </citation>
    <scope>NUCLEOTIDE SEQUENCE</scope>
    <source>
        <strain evidence="2">M17dextr</strain>
    </source>
</reference>
<dbReference type="GO" id="GO:0002161">
    <property type="term" value="F:aminoacyl-tRNA deacylase activity"/>
    <property type="evidence" value="ECO:0007669"/>
    <property type="project" value="InterPro"/>
</dbReference>
<accession>A0AAW6U0Y3</accession>
<dbReference type="Proteomes" id="UP001431776">
    <property type="component" value="Unassembled WGS sequence"/>
</dbReference>
<dbReference type="AlphaFoldDB" id="A0AAW6U0Y3"/>
<protein>
    <submittedName>
        <fullName evidence="2">YbaK/EbsC family protein</fullName>
    </submittedName>
</protein>
<comment type="caution">
    <text evidence="2">The sequence shown here is derived from an EMBL/GenBank/DDBJ whole genome shotgun (WGS) entry which is preliminary data.</text>
</comment>
<name>A0AAW6U0Y3_9BACT</name>
<evidence type="ECO:0000259" key="1">
    <source>
        <dbReference type="Pfam" id="PF04073"/>
    </source>
</evidence>
<dbReference type="EMBL" id="JASCXX010000018">
    <property type="protein sequence ID" value="MDI6450252.1"/>
    <property type="molecule type" value="Genomic_DNA"/>
</dbReference>
<sequence>MQITEFLDKSGVKYEVLEHRPVFSAQRLAQIEHEPGRFVAKPVIVKADGRFLMCVLPADAKIDLETLKGQLDAESVELADEEDFAELFPDCEVGAEPPFGSLFHLETVMDKALEKDDHILFRAGSHTKAVRLNMADYRKLAHPRVLNLHR</sequence>
<keyword evidence="3" id="KW-1185">Reference proteome</keyword>
<feature type="domain" description="YbaK/aminoacyl-tRNA synthetase-associated" evidence="1">
    <location>
        <begin position="19"/>
        <end position="140"/>
    </location>
</feature>
<dbReference type="InterPro" id="IPR007214">
    <property type="entry name" value="YbaK/aa-tRNA-synth-assoc-dom"/>
</dbReference>
<dbReference type="Pfam" id="PF04073">
    <property type="entry name" value="tRNA_edit"/>
    <property type="match status" value="1"/>
</dbReference>